<dbReference type="AlphaFoldDB" id="G6YQE6"/>
<reference evidence="1 2" key="1">
    <citation type="journal article" date="2012" name="J. Bacteriol.">
        <title>Genome sequence of deep-sea manganese-oxidizing bacterium Marinobacter manganoxydans MnI7-9.</title>
        <authorList>
            <person name="Wang H."/>
            <person name="Li H."/>
            <person name="Shao Z."/>
            <person name="Liao S."/>
            <person name="Johnstone L."/>
            <person name="Rensing C."/>
            <person name="Wang G."/>
        </authorList>
    </citation>
    <scope>NUCLEOTIDE SEQUENCE [LARGE SCALE GENOMIC DNA]</scope>
    <source>
        <strain evidence="1 2">MnI7-9</strain>
    </source>
</reference>
<dbReference type="EMBL" id="AGTR01000017">
    <property type="protein sequence ID" value="EHJ05584.1"/>
    <property type="molecule type" value="Genomic_DNA"/>
</dbReference>
<organism evidence="1 2">
    <name type="scientific">Marinobacter manganoxydans MnI7-9</name>
    <dbReference type="NCBI Taxonomy" id="1094979"/>
    <lineage>
        <taxon>Bacteria</taxon>
        <taxon>Pseudomonadati</taxon>
        <taxon>Pseudomonadota</taxon>
        <taxon>Gammaproteobacteria</taxon>
        <taxon>Pseudomonadales</taxon>
        <taxon>Marinobacteraceae</taxon>
        <taxon>Marinobacter</taxon>
    </lineage>
</organism>
<accession>G6YQE6</accession>
<dbReference type="Proteomes" id="UP000003208">
    <property type="component" value="Unassembled WGS sequence"/>
</dbReference>
<sequence>MAGNDTAGSLALTLTAYSVTRHRHEPMHSV</sequence>
<evidence type="ECO:0000313" key="2">
    <source>
        <dbReference type="Proteomes" id="UP000003208"/>
    </source>
</evidence>
<gene>
    <name evidence="1" type="ORF">KYE_05306</name>
</gene>
<evidence type="ECO:0000313" key="1">
    <source>
        <dbReference type="EMBL" id="EHJ05584.1"/>
    </source>
</evidence>
<proteinExistence type="predicted"/>
<name>G6YQE6_9GAMM</name>
<keyword evidence="2" id="KW-1185">Reference proteome</keyword>
<protein>
    <submittedName>
        <fullName evidence="1">Uncharacterized protein</fullName>
    </submittedName>
</protein>